<dbReference type="GO" id="GO:0044781">
    <property type="term" value="P:bacterial-type flagellum organization"/>
    <property type="evidence" value="ECO:0007669"/>
    <property type="project" value="UniProtKB-KW"/>
</dbReference>
<comment type="similarity">
    <text evidence="1">Belongs to the FlgM family.</text>
</comment>
<evidence type="ECO:0000256" key="2">
    <source>
        <dbReference type="ARBA" id="ARBA00017823"/>
    </source>
</evidence>
<dbReference type="Pfam" id="PF04316">
    <property type="entry name" value="FlgM"/>
    <property type="match status" value="1"/>
</dbReference>
<dbReference type="InterPro" id="IPR031316">
    <property type="entry name" value="FlgM_C"/>
</dbReference>
<dbReference type="AlphaFoldDB" id="A0A172TIC2"/>
<keyword evidence="5" id="KW-0805">Transcription regulation</keyword>
<evidence type="ECO:0000313" key="9">
    <source>
        <dbReference type="EMBL" id="ANE46706.1"/>
    </source>
</evidence>
<dbReference type="STRING" id="1178515.SY83_10965"/>
<organism evidence="9 10">
    <name type="scientific">Paenibacillus swuensis</name>
    <dbReference type="NCBI Taxonomy" id="1178515"/>
    <lineage>
        <taxon>Bacteria</taxon>
        <taxon>Bacillati</taxon>
        <taxon>Bacillota</taxon>
        <taxon>Bacilli</taxon>
        <taxon>Bacillales</taxon>
        <taxon>Paenibacillaceae</taxon>
        <taxon>Paenibacillus</taxon>
    </lineage>
</organism>
<evidence type="ECO:0000256" key="6">
    <source>
        <dbReference type="ARBA" id="ARBA00023163"/>
    </source>
</evidence>
<evidence type="ECO:0000256" key="5">
    <source>
        <dbReference type="ARBA" id="ARBA00023015"/>
    </source>
</evidence>
<reference evidence="9 10" key="1">
    <citation type="submission" date="2015-01" db="EMBL/GenBank/DDBJ databases">
        <title>Paenibacillus swuensis/DY6/whole genome sequencing.</title>
        <authorList>
            <person name="Kim M.K."/>
            <person name="Srinivasan S."/>
            <person name="Lee J.-J."/>
        </authorList>
    </citation>
    <scope>NUCLEOTIDE SEQUENCE [LARGE SCALE GENOMIC DNA]</scope>
    <source>
        <strain evidence="9 10">DY6</strain>
    </source>
</reference>
<dbReference type="EMBL" id="CP011388">
    <property type="protein sequence ID" value="ANE46706.1"/>
    <property type="molecule type" value="Genomic_DNA"/>
</dbReference>
<evidence type="ECO:0000259" key="8">
    <source>
        <dbReference type="Pfam" id="PF04316"/>
    </source>
</evidence>
<dbReference type="InterPro" id="IPR035890">
    <property type="entry name" value="Anti-sigma-28_factor_FlgM_sf"/>
</dbReference>
<evidence type="ECO:0000256" key="1">
    <source>
        <dbReference type="ARBA" id="ARBA00005322"/>
    </source>
</evidence>
<evidence type="ECO:0000256" key="4">
    <source>
        <dbReference type="ARBA" id="ARBA00022795"/>
    </source>
</evidence>
<dbReference type="RefSeq" id="WP_068606436.1">
    <property type="nucleotide sequence ID" value="NZ_CP011388.1"/>
</dbReference>
<keyword evidence="10" id="KW-1185">Reference proteome</keyword>
<dbReference type="KEGG" id="pswu:SY83_10965"/>
<keyword evidence="3" id="KW-0678">Repressor</keyword>
<feature type="compositionally biased region" description="Polar residues" evidence="7">
    <location>
        <begin position="15"/>
        <end position="24"/>
    </location>
</feature>
<proteinExistence type="inferred from homology"/>
<dbReference type="Proteomes" id="UP000076927">
    <property type="component" value="Chromosome"/>
</dbReference>
<dbReference type="GO" id="GO:0045892">
    <property type="term" value="P:negative regulation of DNA-templated transcription"/>
    <property type="evidence" value="ECO:0007669"/>
    <property type="project" value="InterPro"/>
</dbReference>
<evidence type="ECO:0000256" key="3">
    <source>
        <dbReference type="ARBA" id="ARBA00022491"/>
    </source>
</evidence>
<evidence type="ECO:0000313" key="10">
    <source>
        <dbReference type="Proteomes" id="UP000076927"/>
    </source>
</evidence>
<dbReference type="PATRIC" id="fig|1178515.4.peg.2201"/>
<sequence>MKINDTQRIGAMNNYRKNNQQQAEVTGKKQKKDEIQISAEAQELLTQQTQGEDPIRAEKLNELKQSVASGTYSVDPRKLAEKLFPYIK</sequence>
<feature type="region of interest" description="Disordered" evidence="7">
    <location>
        <begin position="1"/>
        <end position="31"/>
    </location>
</feature>
<dbReference type="OrthoDB" id="2382241at2"/>
<evidence type="ECO:0000256" key="7">
    <source>
        <dbReference type="SAM" id="MobiDB-lite"/>
    </source>
</evidence>
<dbReference type="NCBIfam" id="TIGR03824">
    <property type="entry name" value="FlgM_jcvi"/>
    <property type="match status" value="1"/>
</dbReference>
<keyword evidence="6" id="KW-0804">Transcription</keyword>
<name>A0A172TIC2_9BACL</name>
<keyword evidence="4" id="KW-1005">Bacterial flagellum biogenesis</keyword>
<dbReference type="SUPFAM" id="SSF101498">
    <property type="entry name" value="Anti-sigma factor FlgM"/>
    <property type="match status" value="1"/>
</dbReference>
<accession>A0A172TIC2</accession>
<dbReference type="InterPro" id="IPR007412">
    <property type="entry name" value="FlgM"/>
</dbReference>
<protein>
    <recommendedName>
        <fullName evidence="2">Negative regulator of flagellin synthesis</fullName>
    </recommendedName>
</protein>
<gene>
    <name evidence="9" type="ORF">SY83_10965</name>
</gene>
<feature type="domain" description="Anti-sigma-28 factor FlgM C-terminal" evidence="8">
    <location>
        <begin position="33"/>
        <end position="83"/>
    </location>
</feature>